<organism evidence="2 3">
    <name type="scientific">Rubus argutus</name>
    <name type="common">Southern blackberry</name>
    <dbReference type="NCBI Taxonomy" id="59490"/>
    <lineage>
        <taxon>Eukaryota</taxon>
        <taxon>Viridiplantae</taxon>
        <taxon>Streptophyta</taxon>
        <taxon>Embryophyta</taxon>
        <taxon>Tracheophyta</taxon>
        <taxon>Spermatophyta</taxon>
        <taxon>Magnoliopsida</taxon>
        <taxon>eudicotyledons</taxon>
        <taxon>Gunneridae</taxon>
        <taxon>Pentapetalae</taxon>
        <taxon>rosids</taxon>
        <taxon>fabids</taxon>
        <taxon>Rosales</taxon>
        <taxon>Rosaceae</taxon>
        <taxon>Rosoideae</taxon>
        <taxon>Rosoideae incertae sedis</taxon>
        <taxon>Rubus</taxon>
    </lineage>
</organism>
<name>A0AAW1Y3R2_RUBAR</name>
<comment type="caution">
    <text evidence="2">The sequence shown here is derived from an EMBL/GenBank/DDBJ whole genome shotgun (WGS) entry which is preliminary data.</text>
</comment>
<proteinExistence type="predicted"/>
<keyword evidence="3" id="KW-1185">Reference proteome</keyword>
<sequence>MESVAPHSSVQSSRAYLSNHSHGIKTPRSPRALSCSLPSPQNRSLIFTETTTVSFSIHHSHHCSFHLQSIIHHVYHHHNHSPPLKHKPVLFPAQPAPPLLLQPCHHDYLNFSPTALPRVFPNQRGLLYRRRLSIALYT</sequence>
<feature type="compositionally biased region" description="Polar residues" evidence="1">
    <location>
        <begin position="1"/>
        <end position="21"/>
    </location>
</feature>
<protein>
    <submittedName>
        <fullName evidence="2">Uncharacterized protein</fullName>
    </submittedName>
</protein>
<feature type="region of interest" description="Disordered" evidence="1">
    <location>
        <begin position="1"/>
        <end position="38"/>
    </location>
</feature>
<reference evidence="2 3" key="1">
    <citation type="journal article" date="2023" name="G3 (Bethesda)">
        <title>A chromosome-length genome assembly and annotation of blackberry (Rubus argutus, cv. 'Hillquist').</title>
        <authorList>
            <person name="Bruna T."/>
            <person name="Aryal R."/>
            <person name="Dudchenko O."/>
            <person name="Sargent D.J."/>
            <person name="Mead D."/>
            <person name="Buti M."/>
            <person name="Cavallini A."/>
            <person name="Hytonen T."/>
            <person name="Andres J."/>
            <person name="Pham M."/>
            <person name="Weisz D."/>
            <person name="Mascagni F."/>
            <person name="Usai G."/>
            <person name="Natali L."/>
            <person name="Bassil N."/>
            <person name="Fernandez G.E."/>
            <person name="Lomsadze A."/>
            <person name="Armour M."/>
            <person name="Olukolu B."/>
            <person name="Poorten T."/>
            <person name="Britton C."/>
            <person name="Davik J."/>
            <person name="Ashrafi H."/>
            <person name="Aiden E.L."/>
            <person name="Borodovsky M."/>
            <person name="Worthington M."/>
        </authorList>
    </citation>
    <scope>NUCLEOTIDE SEQUENCE [LARGE SCALE GENOMIC DNA]</scope>
    <source>
        <strain evidence="2">PI 553951</strain>
    </source>
</reference>
<dbReference type="AlphaFoldDB" id="A0AAW1Y3R2"/>
<evidence type="ECO:0000313" key="2">
    <source>
        <dbReference type="EMBL" id="KAK9943700.1"/>
    </source>
</evidence>
<gene>
    <name evidence="2" type="ORF">M0R45_009301</name>
</gene>
<evidence type="ECO:0000256" key="1">
    <source>
        <dbReference type="SAM" id="MobiDB-lite"/>
    </source>
</evidence>
<dbReference type="EMBL" id="JBEDUW010000002">
    <property type="protein sequence ID" value="KAK9943700.1"/>
    <property type="molecule type" value="Genomic_DNA"/>
</dbReference>
<accession>A0AAW1Y3R2</accession>
<dbReference type="Proteomes" id="UP001457282">
    <property type="component" value="Unassembled WGS sequence"/>
</dbReference>
<evidence type="ECO:0000313" key="3">
    <source>
        <dbReference type="Proteomes" id="UP001457282"/>
    </source>
</evidence>